<organism evidence="1 2">
    <name type="scientific">Paralvinella palmiformis</name>
    <dbReference type="NCBI Taxonomy" id="53620"/>
    <lineage>
        <taxon>Eukaryota</taxon>
        <taxon>Metazoa</taxon>
        <taxon>Spiralia</taxon>
        <taxon>Lophotrochozoa</taxon>
        <taxon>Annelida</taxon>
        <taxon>Polychaeta</taxon>
        <taxon>Sedentaria</taxon>
        <taxon>Canalipalpata</taxon>
        <taxon>Terebellida</taxon>
        <taxon>Terebelliformia</taxon>
        <taxon>Alvinellidae</taxon>
        <taxon>Paralvinella</taxon>
    </lineage>
</organism>
<reference evidence="1" key="1">
    <citation type="journal article" date="2023" name="Mol. Biol. Evol.">
        <title>Third-Generation Sequencing Reveals the Adaptive Role of the Epigenome in Three Deep-Sea Polychaetes.</title>
        <authorList>
            <person name="Perez M."/>
            <person name="Aroh O."/>
            <person name="Sun Y."/>
            <person name="Lan Y."/>
            <person name="Juniper S.K."/>
            <person name="Young C.R."/>
            <person name="Angers B."/>
            <person name="Qian P.Y."/>
        </authorList>
    </citation>
    <scope>NUCLEOTIDE SEQUENCE</scope>
    <source>
        <strain evidence="1">P08H-3</strain>
    </source>
</reference>
<evidence type="ECO:0000313" key="2">
    <source>
        <dbReference type="Proteomes" id="UP001208570"/>
    </source>
</evidence>
<comment type="caution">
    <text evidence="1">The sequence shown here is derived from an EMBL/GenBank/DDBJ whole genome shotgun (WGS) entry which is preliminary data.</text>
</comment>
<protein>
    <submittedName>
        <fullName evidence="1">Uncharacterized protein</fullName>
    </submittedName>
</protein>
<gene>
    <name evidence="1" type="ORF">LSH36_368g05017</name>
</gene>
<dbReference type="Proteomes" id="UP001208570">
    <property type="component" value="Unassembled WGS sequence"/>
</dbReference>
<keyword evidence="2" id="KW-1185">Reference proteome</keyword>
<dbReference type="AlphaFoldDB" id="A0AAD9JF83"/>
<evidence type="ECO:0000313" key="1">
    <source>
        <dbReference type="EMBL" id="KAK2151295.1"/>
    </source>
</evidence>
<dbReference type="EMBL" id="JAODUP010000368">
    <property type="protein sequence ID" value="KAK2151295.1"/>
    <property type="molecule type" value="Genomic_DNA"/>
</dbReference>
<sequence>MWQTQSWFLPQRQTTESARCHNIDAEQIMGMFSAAKNNAPNATLNYLSSKIQAQRNGVVDYLDSLDQEKRNKVIQISRTIGGKQRQASRMRSLQIQEDLSQRIALKWEKNSYG</sequence>
<accession>A0AAD9JF83</accession>
<name>A0AAD9JF83_9ANNE</name>
<proteinExistence type="predicted"/>